<proteinExistence type="predicted"/>
<comment type="caution">
    <text evidence="2">The sequence shown here is derived from an EMBL/GenBank/DDBJ whole genome shotgun (WGS) entry which is preliminary data.</text>
</comment>
<evidence type="ECO:0000313" key="2">
    <source>
        <dbReference type="EMBL" id="KAG2656211.1"/>
    </source>
</evidence>
<feature type="compositionally biased region" description="Low complexity" evidence="1">
    <location>
        <begin position="88"/>
        <end position="98"/>
    </location>
</feature>
<accession>A0A8T0X3B2</accession>
<evidence type="ECO:0000313" key="3">
    <source>
        <dbReference type="Proteomes" id="UP000823388"/>
    </source>
</evidence>
<sequence length="228" mass="24191">MQHWKFDTHGPGAGYKEGGGGSRALPQKARPRPGLSTTSFRCDGPAASPPGPPPDRRRLHLHHGPGCAGKPAAAGGLPRLRHVGSGVDGARGAPAARAPSRRRVSPADRRLPGSRPSIIDVSPSITSSLPTPFEVLDWVSLCRVAGDVAAMAFVGRSTQACVELAGDLSSLAYLIKGTVCPTRQELNDLASRWSRRLEGSHFSSKEMDRVNERRSAPITEISQVTTII</sequence>
<dbReference type="Proteomes" id="UP000823388">
    <property type="component" value="Chromosome 1K"/>
</dbReference>
<reference evidence="2" key="1">
    <citation type="submission" date="2020-05" db="EMBL/GenBank/DDBJ databases">
        <title>WGS assembly of Panicum virgatum.</title>
        <authorList>
            <person name="Lovell J.T."/>
            <person name="Jenkins J."/>
            <person name="Shu S."/>
            <person name="Juenger T.E."/>
            <person name="Schmutz J."/>
        </authorList>
    </citation>
    <scope>NUCLEOTIDE SEQUENCE</scope>
    <source>
        <strain evidence="2">AP13</strain>
    </source>
</reference>
<evidence type="ECO:0000256" key="1">
    <source>
        <dbReference type="SAM" id="MobiDB-lite"/>
    </source>
</evidence>
<feature type="region of interest" description="Disordered" evidence="1">
    <location>
        <begin position="1"/>
        <end position="118"/>
    </location>
</feature>
<keyword evidence="3" id="KW-1185">Reference proteome</keyword>
<feature type="compositionally biased region" description="Low complexity" evidence="1">
    <location>
        <begin position="64"/>
        <end position="78"/>
    </location>
</feature>
<dbReference type="EMBL" id="CM029037">
    <property type="protein sequence ID" value="KAG2656211.1"/>
    <property type="molecule type" value="Genomic_DNA"/>
</dbReference>
<protein>
    <submittedName>
        <fullName evidence="2">Uncharacterized protein</fullName>
    </submittedName>
</protein>
<feature type="compositionally biased region" description="Gly residues" evidence="1">
    <location>
        <begin position="11"/>
        <end position="22"/>
    </location>
</feature>
<dbReference type="AlphaFoldDB" id="A0A8T0X3B2"/>
<name>A0A8T0X3B2_PANVG</name>
<organism evidence="2 3">
    <name type="scientific">Panicum virgatum</name>
    <name type="common">Blackwell switchgrass</name>
    <dbReference type="NCBI Taxonomy" id="38727"/>
    <lineage>
        <taxon>Eukaryota</taxon>
        <taxon>Viridiplantae</taxon>
        <taxon>Streptophyta</taxon>
        <taxon>Embryophyta</taxon>
        <taxon>Tracheophyta</taxon>
        <taxon>Spermatophyta</taxon>
        <taxon>Magnoliopsida</taxon>
        <taxon>Liliopsida</taxon>
        <taxon>Poales</taxon>
        <taxon>Poaceae</taxon>
        <taxon>PACMAD clade</taxon>
        <taxon>Panicoideae</taxon>
        <taxon>Panicodae</taxon>
        <taxon>Paniceae</taxon>
        <taxon>Panicinae</taxon>
        <taxon>Panicum</taxon>
        <taxon>Panicum sect. Hiantes</taxon>
    </lineage>
</organism>
<gene>
    <name evidence="2" type="ORF">PVAP13_1KG068877</name>
</gene>